<evidence type="ECO:0000256" key="5">
    <source>
        <dbReference type="ARBA" id="ARBA00023136"/>
    </source>
</evidence>
<feature type="transmembrane region" description="Helical" evidence="6">
    <location>
        <begin position="113"/>
        <end position="136"/>
    </location>
</feature>
<evidence type="ECO:0000256" key="1">
    <source>
        <dbReference type="ARBA" id="ARBA00004651"/>
    </source>
</evidence>
<keyword evidence="3 6" id="KW-0812">Transmembrane</keyword>
<comment type="caution">
    <text evidence="8">The sequence shown here is derived from an EMBL/GenBank/DDBJ whole genome shotgun (WGS) entry which is preliminary data.</text>
</comment>
<name>A0ABS2NSZ6_9FIRM</name>
<feature type="transmembrane region" description="Helical" evidence="6">
    <location>
        <begin position="177"/>
        <end position="197"/>
    </location>
</feature>
<keyword evidence="5 6" id="KW-0472">Membrane</keyword>
<dbReference type="Pfam" id="PF12698">
    <property type="entry name" value="ABC2_membrane_3"/>
    <property type="match status" value="1"/>
</dbReference>
<evidence type="ECO:0000256" key="6">
    <source>
        <dbReference type="SAM" id="Phobius"/>
    </source>
</evidence>
<dbReference type="PANTHER" id="PTHR30294">
    <property type="entry name" value="MEMBRANE COMPONENT OF ABC TRANSPORTER YHHJ-RELATED"/>
    <property type="match status" value="1"/>
</dbReference>
<dbReference type="InterPro" id="IPR013525">
    <property type="entry name" value="ABC2_TM"/>
</dbReference>
<keyword evidence="9" id="KW-1185">Reference proteome</keyword>
<organism evidence="8 9">
    <name type="scientific">Alkaliphilus hydrothermalis</name>
    <dbReference type="NCBI Taxonomy" id="1482730"/>
    <lineage>
        <taxon>Bacteria</taxon>
        <taxon>Bacillati</taxon>
        <taxon>Bacillota</taxon>
        <taxon>Clostridia</taxon>
        <taxon>Peptostreptococcales</taxon>
        <taxon>Natronincolaceae</taxon>
        <taxon>Alkaliphilus</taxon>
    </lineage>
</organism>
<feature type="transmembrane region" description="Helical" evidence="6">
    <location>
        <begin position="230"/>
        <end position="252"/>
    </location>
</feature>
<proteinExistence type="predicted"/>
<dbReference type="InterPro" id="IPR000412">
    <property type="entry name" value="ABC_2_transport"/>
</dbReference>
<gene>
    <name evidence="8" type="ORF">JOC73_002273</name>
</gene>
<keyword evidence="4 6" id="KW-1133">Transmembrane helix</keyword>
<dbReference type="PIRSF" id="PIRSF006648">
    <property type="entry name" value="DrrB"/>
    <property type="match status" value="1"/>
</dbReference>
<reference evidence="8 9" key="1">
    <citation type="submission" date="2021-01" db="EMBL/GenBank/DDBJ databases">
        <title>Genomic Encyclopedia of Type Strains, Phase IV (KMG-IV): sequencing the most valuable type-strain genomes for metagenomic binning, comparative biology and taxonomic classification.</title>
        <authorList>
            <person name="Goeker M."/>
        </authorList>
    </citation>
    <scope>NUCLEOTIDE SEQUENCE [LARGE SCALE GENOMIC DNA]</scope>
    <source>
        <strain evidence="8 9">DSM 25890</strain>
    </source>
</reference>
<dbReference type="PANTHER" id="PTHR30294:SF29">
    <property type="entry name" value="MULTIDRUG ABC TRANSPORTER PERMEASE YBHS-RELATED"/>
    <property type="match status" value="1"/>
</dbReference>
<feature type="transmembrane region" description="Helical" evidence="6">
    <location>
        <begin position="18"/>
        <end position="36"/>
    </location>
</feature>
<evidence type="ECO:0000256" key="2">
    <source>
        <dbReference type="ARBA" id="ARBA00022475"/>
    </source>
</evidence>
<dbReference type="EMBL" id="JAFBEE010000016">
    <property type="protein sequence ID" value="MBM7615699.1"/>
    <property type="molecule type" value="Genomic_DNA"/>
</dbReference>
<evidence type="ECO:0000313" key="8">
    <source>
        <dbReference type="EMBL" id="MBM7615699.1"/>
    </source>
</evidence>
<dbReference type="RefSeq" id="WP_204403198.1">
    <property type="nucleotide sequence ID" value="NZ_JAFBEE010000016.1"/>
</dbReference>
<dbReference type="InterPro" id="IPR051449">
    <property type="entry name" value="ABC-2_transporter_component"/>
</dbReference>
<evidence type="ECO:0000313" key="9">
    <source>
        <dbReference type="Proteomes" id="UP001314796"/>
    </source>
</evidence>
<evidence type="ECO:0000256" key="3">
    <source>
        <dbReference type="ARBA" id="ARBA00022692"/>
    </source>
</evidence>
<dbReference type="Proteomes" id="UP001314796">
    <property type="component" value="Unassembled WGS sequence"/>
</dbReference>
<feature type="transmembrane region" description="Helical" evidence="6">
    <location>
        <begin position="148"/>
        <end position="170"/>
    </location>
</feature>
<evidence type="ECO:0000256" key="4">
    <source>
        <dbReference type="ARBA" id="ARBA00022989"/>
    </source>
</evidence>
<feature type="transmembrane region" description="Helical" evidence="6">
    <location>
        <begin position="70"/>
        <end position="92"/>
    </location>
</feature>
<keyword evidence="2" id="KW-1003">Cell membrane</keyword>
<sequence>MVLWSIAVKNFKDLAKNYLLLFFLILIPLMQIYLISDISQNAAQGGIDLQEGFVELITLTSGSSDLLQTFTAGILVQFLLITSMIAGATIVAEREQNTMMRIYAAPVSKIKMLTGILLGHSATVLMITSIIIVSSFKLFDVSWGDSWINTMIVTLMGVFVGTAMSFLISAIFNNPKIAGGIMSIVVIGMTFMSGGLIQTDKLDTVSKFTINKWIAESYITLAQGGGLQDIIMNLTIIALIGTVLILTASFLYRREDLYE</sequence>
<accession>A0ABS2NSZ6</accession>
<evidence type="ECO:0000259" key="7">
    <source>
        <dbReference type="Pfam" id="PF12698"/>
    </source>
</evidence>
<comment type="subcellular location">
    <subcellularLocation>
        <location evidence="1">Cell membrane</location>
        <topology evidence="1">Multi-pass membrane protein</topology>
    </subcellularLocation>
</comment>
<feature type="domain" description="ABC-2 type transporter transmembrane" evidence="7">
    <location>
        <begin position="54"/>
        <end position="248"/>
    </location>
</feature>
<protein>
    <submittedName>
        <fullName evidence="8">ABC-2 type transport system permease protein</fullName>
    </submittedName>
</protein>